<evidence type="ECO:0008006" key="10">
    <source>
        <dbReference type="Google" id="ProtNLM"/>
    </source>
</evidence>
<feature type="transmembrane region" description="Helical" evidence="7">
    <location>
        <begin position="324"/>
        <end position="345"/>
    </location>
</feature>
<keyword evidence="5 7" id="KW-1133">Transmembrane helix</keyword>
<feature type="transmembrane region" description="Helical" evidence="7">
    <location>
        <begin position="27"/>
        <end position="49"/>
    </location>
</feature>
<keyword evidence="4 7" id="KW-0812">Transmembrane</keyword>
<gene>
    <name evidence="8" type="ORF">GM1_008_01140</name>
</gene>
<name>M3UV27_GORML</name>
<dbReference type="PANTHER" id="PTHR30106">
    <property type="entry name" value="INNER MEMBRANE PROTEIN YEIH-RELATED"/>
    <property type="match status" value="1"/>
</dbReference>
<organism evidence="8 9">
    <name type="scientific">Gordonia malaquae NBRC 108250</name>
    <dbReference type="NCBI Taxonomy" id="1223542"/>
    <lineage>
        <taxon>Bacteria</taxon>
        <taxon>Bacillati</taxon>
        <taxon>Actinomycetota</taxon>
        <taxon>Actinomycetes</taxon>
        <taxon>Mycobacteriales</taxon>
        <taxon>Gordoniaceae</taxon>
        <taxon>Gordonia</taxon>
    </lineage>
</organism>
<feature type="transmembrane region" description="Helical" evidence="7">
    <location>
        <begin position="55"/>
        <end position="74"/>
    </location>
</feature>
<dbReference type="Pfam" id="PF03601">
    <property type="entry name" value="Cons_hypoth698"/>
    <property type="match status" value="1"/>
</dbReference>
<keyword evidence="3" id="KW-1003">Cell membrane</keyword>
<evidence type="ECO:0000313" key="9">
    <source>
        <dbReference type="Proteomes" id="UP000035009"/>
    </source>
</evidence>
<keyword evidence="9" id="KW-1185">Reference proteome</keyword>
<feature type="transmembrane region" description="Helical" evidence="7">
    <location>
        <begin position="261"/>
        <end position="278"/>
    </location>
</feature>
<evidence type="ECO:0000256" key="3">
    <source>
        <dbReference type="ARBA" id="ARBA00022475"/>
    </source>
</evidence>
<feature type="transmembrane region" description="Helical" evidence="7">
    <location>
        <begin position="86"/>
        <end position="104"/>
    </location>
</feature>
<evidence type="ECO:0000256" key="2">
    <source>
        <dbReference type="ARBA" id="ARBA00007977"/>
    </source>
</evidence>
<proteinExistence type="inferred from homology"/>
<dbReference type="EMBL" id="BAOP01000008">
    <property type="protein sequence ID" value="GAC79352.1"/>
    <property type="molecule type" value="Genomic_DNA"/>
</dbReference>
<feature type="transmembrane region" description="Helical" evidence="7">
    <location>
        <begin position="298"/>
        <end position="315"/>
    </location>
</feature>
<reference evidence="8 9" key="1">
    <citation type="submission" date="2013-02" db="EMBL/GenBank/DDBJ databases">
        <title>Whole genome shotgun sequence of Gordonia malaquae NBRC 108250.</title>
        <authorList>
            <person name="Yoshida I."/>
            <person name="Hosoyama A."/>
            <person name="Tsuchikane K."/>
            <person name="Ando Y."/>
            <person name="Baba S."/>
            <person name="Ohji S."/>
            <person name="Hamada M."/>
            <person name="Tamura T."/>
            <person name="Yamazoe A."/>
            <person name="Yamazaki S."/>
            <person name="Fujita N."/>
        </authorList>
    </citation>
    <scope>NUCLEOTIDE SEQUENCE [LARGE SCALE GENOMIC DNA]</scope>
    <source>
        <strain evidence="8 9">NBRC 108250</strain>
    </source>
</reference>
<accession>M3UV27</accession>
<evidence type="ECO:0000256" key="1">
    <source>
        <dbReference type="ARBA" id="ARBA00004651"/>
    </source>
</evidence>
<evidence type="ECO:0000256" key="4">
    <source>
        <dbReference type="ARBA" id="ARBA00022692"/>
    </source>
</evidence>
<feature type="transmembrane region" description="Helical" evidence="7">
    <location>
        <begin position="110"/>
        <end position="128"/>
    </location>
</feature>
<comment type="subcellular location">
    <subcellularLocation>
        <location evidence="1">Cell membrane</location>
        <topology evidence="1">Multi-pass membrane protein</topology>
    </subcellularLocation>
</comment>
<evidence type="ECO:0000256" key="7">
    <source>
        <dbReference type="SAM" id="Phobius"/>
    </source>
</evidence>
<feature type="transmembrane region" description="Helical" evidence="7">
    <location>
        <begin position="201"/>
        <end position="221"/>
    </location>
</feature>
<dbReference type="eggNOG" id="COG2855">
    <property type="taxonomic scope" value="Bacteria"/>
</dbReference>
<dbReference type="Proteomes" id="UP000035009">
    <property type="component" value="Unassembled WGS sequence"/>
</dbReference>
<sequence length="346" mass="34159">MLGIGVPGAPIRGHSGRMTILKPQTAGVLPGLALAGLGAAVAVSLSAVLPAMSPLLIAILLGAVCANMITLPATLRPGLTFASKTLLRIGVALLGLQLVVGDILGLGVGVIAVVVAIVGGGIVGTLYIGKLLGVPFAQRLLIACGMSICGAAAVAAVDGVIDAKEEDVAAAVGCVVVFGTLMIPAVPFLSSVMGLSDSTAGMWAGGSIHEVAQVVAAGGMISGSALAVAVVVKLARVVMLAPVLAVISVRQRKEIGDGGKRPPLVPLFVLGFLGFVALRSSGVLPDVALSIGGDLQKIALTTAMFALGAGIRIDVMRRVGLRPLVLAASGTVLVAAIALVGVLLAA</sequence>
<feature type="transmembrane region" description="Helical" evidence="7">
    <location>
        <begin position="140"/>
        <end position="157"/>
    </location>
</feature>
<keyword evidence="6 7" id="KW-0472">Membrane</keyword>
<dbReference type="AlphaFoldDB" id="M3UV27"/>
<dbReference type="InterPro" id="IPR018383">
    <property type="entry name" value="UPF0324_pro"/>
</dbReference>
<evidence type="ECO:0000256" key="5">
    <source>
        <dbReference type="ARBA" id="ARBA00022989"/>
    </source>
</evidence>
<feature type="transmembrane region" description="Helical" evidence="7">
    <location>
        <begin position="169"/>
        <end position="189"/>
    </location>
</feature>
<protein>
    <recommendedName>
        <fullName evidence="10">Sulfate exporter family transporter</fullName>
    </recommendedName>
</protein>
<evidence type="ECO:0000313" key="8">
    <source>
        <dbReference type="EMBL" id="GAC79352.1"/>
    </source>
</evidence>
<dbReference type="GO" id="GO:0005886">
    <property type="term" value="C:plasma membrane"/>
    <property type="evidence" value="ECO:0007669"/>
    <property type="project" value="UniProtKB-SubCell"/>
</dbReference>
<comment type="caution">
    <text evidence="8">The sequence shown here is derived from an EMBL/GenBank/DDBJ whole genome shotgun (WGS) entry which is preliminary data.</text>
</comment>
<evidence type="ECO:0000256" key="6">
    <source>
        <dbReference type="ARBA" id="ARBA00023136"/>
    </source>
</evidence>
<dbReference type="STRING" id="410332.SAMN04488550_4286"/>
<dbReference type="PANTHER" id="PTHR30106:SF2">
    <property type="entry name" value="UPF0324 INNER MEMBRANE PROTEIN YEIH"/>
    <property type="match status" value="1"/>
</dbReference>
<dbReference type="OrthoDB" id="9766798at2"/>
<comment type="similarity">
    <text evidence="2">Belongs to the UPF0324 family.</text>
</comment>